<proteinExistence type="predicted"/>
<dbReference type="InterPro" id="IPR018711">
    <property type="entry name" value="NAGPA"/>
</dbReference>
<dbReference type="Pfam" id="PF09992">
    <property type="entry name" value="NAGPA"/>
    <property type="match status" value="1"/>
</dbReference>
<dbReference type="OrthoDB" id="9809781at2"/>
<dbReference type="AlphaFoldDB" id="A0A2P8HQL3"/>
<protein>
    <submittedName>
        <fullName evidence="5">S-layer family protein</fullName>
    </submittedName>
</protein>
<reference evidence="5 6" key="1">
    <citation type="submission" date="2018-03" db="EMBL/GenBank/DDBJ databases">
        <title>Genomic Encyclopedia of Type Strains, Phase III (KMG-III): the genomes of soil and plant-associated and newly described type strains.</title>
        <authorList>
            <person name="Whitman W."/>
        </authorList>
    </citation>
    <scope>NUCLEOTIDE SEQUENCE [LARGE SCALE GENOMIC DNA]</scope>
    <source>
        <strain evidence="5 6">CGMCC 1.07653</strain>
    </source>
</reference>
<dbReference type="RefSeq" id="WP_106588088.1">
    <property type="nucleotide sequence ID" value="NZ_PYAV01000004.1"/>
</dbReference>
<dbReference type="InterPro" id="IPR001119">
    <property type="entry name" value="SLH_dom"/>
</dbReference>
<gene>
    <name evidence="5" type="ORF">B0H94_104120</name>
</gene>
<feature type="domain" description="SLH" evidence="4">
    <location>
        <begin position="654"/>
        <end position="710"/>
    </location>
</feature>
<dbReference type="InterPro" id="IPR051465">
    <property type="entry name" value="Cell_Envelope_Struct_Comp"/>
</dbReference>
<evidence type="ECO:0000259" key="4">
    <source>
        <dbReference type="PROSITE" id="PS51272"/>
    </source>
</evidence>
<organism evidence="5 6">
    <name type="scientific">Salsuginibacillus halophilus</name>
    <dbReference type="NCBI Taxonomy" id="517424"/>
    <lineage>
        <taxon>Bacteria</taxon>
        <taxon>Bacillati</taxon>
        <taxon>Bacillota</taxon>
        <taxon>Bacilli</taxon>
        <taxon>Bacillales</taxon>
        <taxon>Bacillaceae</taxon>
        <taxon>Salsuginibacillus</taxon>
    </lineage>
</organism>
<evidence type="ECO:0000256" key="3">
    <source>
        <dbReference type="SAM" id="SignalP"/>
    </source>
</evidence>
<feature type="domain" description="SLH" evidence="4">
    <location>
        <begin position="590"/>
        <end position="653"/>
    </location>
</feature>
<dbReference type="PROSITE" id="PS51272">
    <property type="entry name" value="SLH"/>
    <property type="match status" value="3"/>
</dbReference>
<keyword evidence="6" id="KW-1185">Reference proteome</keyword>
<dbReference type="Proteomes" id="UP000242310">
    <property type="component" value="Unassembled WGS sequence"/>
</dbReference>
<name>A0A2P8HQL3_9BACI</name>
<feature type="compositionally biased region" description="Pro residues" evidence="2">
    <location>
        <begin position="564"/>
        <end position="573"/>
    </location>
</feature>
<comment type="caution">
    <text evidence="5">The sequence shown here is derived from an EMBL/GenBank/DDBJ whole genome shotgun (WGS) entry which is preliminary data.</text>
</comment>
<evidence type="ECO:0000313" key="6">
    <source>
        <dbReference type="Proteomes" id="UP000242310"/>
    </source>
</evidence>
<feature type="region of interest" description="Disordered" evidence="2">
    <location>
        <begin position="562"/>
        <end position="596"/>
    </location>
</feature>
<keyword evidence="1 3" id="KW-0732">Signal</keyword>
<dbReference type="Pfam" id="PF00395">
    <property type="entry name" value="SLH"/>
    <property type="match status" value="3"/>
</dbReference>
<dbReference type="PANTHER" id="PTHR43308">
    <property type="entry name" value="OUTER MEMBRANE PROTEIN ALPHA-RELATED"/>
    <property type="match status" value="1"/>
</dbReference>
<feature type="signal peptide" evidence="3">
    <location>
        <begin position="1"/>
        <end position="24"/>
    </location>
</feature>
<sequence>MKRDFVKYAVLGAVTAAASSLSTASVFSADADHFPSSEGVDFYNERVGGETQSQRVQIDLNEADLDVHIPQPLGTLQTLTSQAAAWEHGNKFPAAGINASFTNPDSLIVKDEAIHNLNLRLPESDESPLFQYQAFGMTTEGDPVIDSYDAEVAVEHEGTSFDVEGVNTGQTTNAAILFTGNYGAAATNENEYAYELVLNNFEKPTGAFGFNETMTGTVEEIRPSGAASPVNDEQAVLSLNGSELREQAENIDAGDEITLTSSVNGAWSEADFMLASGPRLVSDGNVDISMDESLSFAETRHPRSVVGYNAEQNEVMFTIFDGRQSGYSNGATLREAADYMIANGADYALNLDGGGSTTLAGAFAGDQTPALLNRPSGGIERGVSATLWALTNNAPAPIDEAYEPITQFIGEDKWDVSTIRASASYNERSVETDRGGTAAELNYDYTTGDGGTAAVYLDRNQERLLPGSAEKIGAWVQGDGREHWLRGVVTDRFGSSYTINFTEEDGLHWDNEWYYVTAELPEGYEGKLGLERIYTAQPDEDKQAEGTILIDQLDVVYDASYQPAQPPEPVTPEPPEEDEDEDLPTDPAQPDVSFSDMDGEHWGHQNVIELAERGVIQGFEDGTFRPDNSLTRGEAVVMLTRDLDVNADAFEDTDFPDVAEDRFYAAAVAAGSELGWVEGSNGKFRPNESLSRAEMAAILTRAYEIEAVTGGNAGFPDVPSDHWAAGVIETIQHQGITTGDDNGEYRPEDDLSRAEFATFIQRVSN</sequence>
<accession>A0A2P8HQL3</accession>
<feature type="domain" description="SLH" evidence="4">
    <location>
        <begin position="711"/>
        <end position="765"/>
    </location>
</feature>
<dbReference type="EMBL" id="PYAV01000004">
    <property type="protein sequence ID" value="PSL48520.1"/>
    <property type="molecule type" value="Genomic_DNA"/>
</dbReference>
<feature type="compositionally biased region" description="Acidic residues" evidence="2">
    <location>
        <begin position="574"/>
        <end position="584"/>
    </location>
</feature>
<feature type="chain" id="PRO_5038445135" evidence="3">
    <location>
        <begin position="25"/>
        <end position="765"/>
    </location>
</feature>
<evidence type="ECO:0000256" key="1">
    <source>
        <dbReference type="ARBA" id="ARBA00022729"/>
    </source>
</evidence>
<evidence type="ECO:0000313" key="5">
    <source>
        <dbReference type="EMBL" id="PSL48520.1"/>
    </source>
</evidence>
<evidence type="ECO:0000256" key="2">
    <source>
        <dbReference type="SAM" id="MobiDB-lite"/>
    </source>
</evidence>